<dbReference type="EMBL" id="GG745554">
    <property type="protein sequence ID" value="EFD92759.1"/>
    <property type="molecule type" value="Genomic_DNA"/>
</dbReference>
<evidence type="ECO:0000313" key="3">
    <source>
        <dbReference type="Proteomes" id="UP000009376"/>
    </source>
</evidence>
<accession>D6GVL9</accession>
<organism evidence="2 3">
    <name type="scientific">Candidatus Parvarchaeum acidophilus ARMAN-5</name>
    <dbReference type="NCBI Taxonomy" id="662762"/>
    <lineage>
        <taxon>Archaea</taxon>
        <taxon>Candidatus Parvarchaeota</taxon>
        <taxon>Candidatus Parvarchaeum</taxon>
    </lineage>
</organism>
<dbReference type="Proteomes" id="UP000009376">
    <property type="component" value="Unassembled WGS sequence"/>
</dbReference>
<dbReference type="Gene3D" id="3.40.1360.10">
    <property type="match status" value="1"/>
</dbReference>
<dbReference type="PANTHER" id="PTHR39964">
    <property type="entry name" value="UPF0292 PROTEIN TK1411"/>
    <property type="match status" value="1"/>
</dbReference>
<dbReference type="InterPro" id="IPR006171">
    <property type="entry name" value="TOPRIM_dom"/>
</dbReference>
<name>D6GVL9_PARA5</name>
<dbReference type="AlphaFoldDB" id="D6GVL9"/>
<gene>
    <name evidence="2" type="ORF">BJBARM5_0532</name>
</gene>
<feature type="domain" description="Toprim" evidence="1">
    <location>
        <begin position="19"/>
        <end position="102"/>
    </location>
</feature>
<evidence type="ECO:0000313" key="2">
    <source>
        <dbReference type="EMBL" id="EFD92759.1"/>
    </source>
</evidence>
<dbReference type="SUPFAM" id="SSF110455">
    <property type="entry name" value="Toprim domain"/>
    <property type="match status" value="1"/>
</dbReference>
<dbReference type="SMART" id="SM00493">
    <property type="entry name" value="TOPRIM"/>
    <property type="match status" value="1"/>
</dbReference>
<reference evidence="2 3" key="1">
    <citation type="journal article" date="2010" name="Proc. Natl. Acad. Sci. U.S.A.">
        <title>Enigmatic, ultrasmall, uncultivated Archaea.</title>
        <authorList>
            <person name="Baker B.J."/>
            <person name="Comolli L.R."/>
            <person name="Dick G.J."/>
            <person name="Hauser L.J."/>
            <person name="Hyatt D."/>
            <person name="Dill B.D."/>
            <person name="Land M.L."/>
            <person name="Verberkmoes N.C."/>
            <person name="Hettich R.L."/>
            <person name="Banfield J.F."/>
        </authorList>
    </citation>
    <scope>NUCLEOTIDE SEQUENCE [LARGE SCALE GENOMIC DNA]</scope>
</reference>
<sequence length="118" mass="13775">MNRKCLGEIVKDIRNNSQDSVIIVEGKRDKNALRNVGISCPSIIQVSYKNNNQIYNEVLSYNREKVILMYDNDRTGETKYFKLKRFFEGLGMNLLDYRRALKNAGITYIEEIDDHLAH</sequence>
<dbReference type="Pfam" id="PF13662">
    <property type="entry name" value="Toprim_4"/>
    <property type="match status" value="1"/>
</dbReference>
<dbReference type="PROSITE" id="PS50880">
    <property type="entry name" value="TOPRIM"/>
    <property type="match status" value="1"/>
</dbReference>
<protein>
    <submittedName>
        <fullName evidence="2">TOPRIM domain protein</fullName>
    </submittedName>
</protein>
<evidence type="ECO:0000259" key="1">
    <source>
        <dbReference type="PROSITE" id="PS50880"/>
    </source>
</evidence>
<proteinExistence type="predicted"/>
<dbReference type="PANTHER" id="PTHR39964:SF2">
    <property type="entry name" value="UPF0292 PROTEIN MJ1624"/>
    <property type="match status" value="1"/>
</dbReference>